<accession>A0A9Q3CQL5</accession>
<feature type="compositionally biased region" description="Basic residues" evidence="7">
    <location>
        <begin position="314"/>
        <end position="336"/>
    </location>
</feature>
<dbReference type="PANTHER" id="PTHR10552">
    <property type="entry name" value="U2 SMALL NUCLEAR RIBONUCLEOPROTEIN A"/>
    <property type="match status" value="1"/>
</dbReference>
<dbReference type="OrthoDB" id="433501at2759"/>
<dbReference type="InterPro" id="IPR032675">
    <property type="entry name" value="LRR_dom_sf"/>
</dbReference>
<dbReference type="Pfam" id="PF14580">
    <property type="entry name" value="LRR_9"/>
    <property type="match status" value="1"/>
</dbReference>
<evidence type="ECO:0000313" key="8">
    <source>
        <dbReference type="EMBL" id="MBW0486737.1"/>
    </source>
</evidence>
<evidence type="ECO:0000313" key="9">
    <source>
        <dbReference type="Proteomes" id="UP000765509"/>
    </source>
</evidence>
<evidence type="ECO:0000256" key="3">
    <source>
        <dbReference type="ARBA" id="ARBA00022737"/>
    </source>
</evidence>
<name>A0A9Q3CQL5_9BASI</name>
<evidence type="ECO:0000256" key="1">
    <source>
        <dbReference type="ARBA" id="ARBA00004123"/>
    </source>
</evidence>
<evidence type="ECO:0000256" key="4">
    <source>
        <dbReference type="ARBA" id="ARBA00023242"/>
    </source>
</evidence>
<protein>
    <recommendedName>
        <fullName evidence="6">U2 small nuclear ribonucleoprotein A'</fullName>
    </recommendedName>
</protein>
<proteinExistence type="inferred from homology"/>
<keyword evidence="2" id="KW-0433">Leucine-rich repeat</keyword>
<dbReference type="SUPFAM" id="SSF52058">
    <property type="entry name" value="L domain-like"/>
    <property type="match status" value="1"/>
</dbReference>
<evidence type="ECO:0000256" key="2">
    <source>
        <dbReference type="ARBA" id="ARBA00022614"/>
    </source>
</evidence>
<dbReference type="GO" id="GO:0005686">
    <property type="term" value="C:U2 snRNP"/>
    <property type="evidence" value="ECO:0007669"/>
    <property type="project" value="TreeGrafter"/>
</dbReference>
<gene>
    <name evidence="8" type="ORF">O181_026452</name>
</gene>
<dbReference type="GO" id="GO:0030620">
    <property type="term" value="F:U2 snRNA binding"/>
    <property type="evidence" value="ECO:0007669"/>
    <property type="project" value="InterPro"/>
</dbReference>
<dbReference type="Gene3D" id="3.80.10.10">
    <property type="entry name" value="Ribonuclease Inhibitor"/>
    <property type="match status" value="1"/>
</dbReference>
<dbReference type="GO" id="GO:0000398">
    <property type="term" value="P:mRNA splicing, via spliceosome"/>
    <property type="evidence" value="ECO:0007669"/>
    <property type="project" value="InterPro"/>
</dbReference>
<organism evidence="8 9">
    <name type="scientific">Austropuccinia psidii MF-1</name>
    <dbReference type="NCBI Taxonomy" id="1389203"/>
    <lineage>
        <taxon>Eukaryota</taxon>
        <taxon>Fungi</taxon>
        <taxon>Dikarya</taxon>
        <taxon>Basidiomycota</taxon>
        <taxon>Pucciniomycotina</taxon>
        <taxon>Pucciniomycetes</taxon>
        <taxon>Pucciniales</taxon>
        <taxon>Sphaerophragmiaceae</taxon>
        <taxon>Austropuccinia</taxon>
    </lineage>
</organism>
<sequence length="344" mass="39271">MPRMSPELLLSKHFYLNPLKDRELDLRGYQIPAIENLGVTKDSLDSIDLTDNAIRSLINFPKMIRLKHLYLSNNPVNFISPNLPHSLPNLNSLVLSNCNLSSLNQLSLILKQFKRLEFLVLIGNPVCKTKLYRDWCIYNCPKVRLLDYRRVKEKERNTSLELFYDPILKGPTPIAQRLSVPEATEGEFIDDSNMISSDRIHSNVEPGQMGRTLTPEERARIKRSIEEATSIEEVRRLKRMLEQGFIPREDRKAPTSTLNNPKDSEMDVDVPQQPLGPSDVADHTKNTEEFETENQEQTETNVNMDVDNVAEKPTKKRGAKPSRAKAVRTTRSKRGKGAHDEAAD</sequence>
<evidence type="ECO:0000256" key="6">
    <source>
        <dbReference type="ARBA" id="ARBA00024238"/>
    </source>
</evidence>
<dbReference type="PANTHER" id="PTHR10552:SF6">
    <property type="entry name" value="U2 SMALL NUCLEAR RIBONUCLEOPROTEIN A"/>
    <property type="match status" value="1"/>
</dbReference>
<comment type="caution">
    <text evidence="8">The sequence shown here is derived from an EMBL/GenBank/DDBJ whole genome shotgun (WGS) entry which is preliminary data.</text>
</comment>
<dbReference type="FunFam" id="3.80.10.10:FF:000026">
    <property type="entry name" value="U2 small nuclear ribonucleoprotein A"/>
    <property type="match status" value="1"/>
</dbReference>
<dbReference type="Proteomes" id="UP000765509">
    <property type="component" value="Unassembled WGS sequence"/>
</dbReference>
<comment type="subcellular location">
    <subcellularLocation>
        <location evidence="1">Nucleus</location>
    </subcellularLocation>
</comment>
<dbReference type="AlphaFoldDB" id="A0A9Q3CQL5"/>
<evidence type="ECO:0000256" key="5">
    <source>
        <dbReference type="ARBA" id="ARBA00024196"/>
    </source>
</evidence>
<keyword evidence="9" id="KW-1185">Reference proteome</keyword>
<reference evidence="8" key="1">
    <citation type="submission" date="2021-03" db="EMBL/GenBank/DDBJ databases">
        <title>Draft genome sequence of rust myrtle Austropuccinia psidii MF-1, a brazilian biotype.</title>
        <authorList>
            <person name="Quecine M.C."/>
            <person name="Pachon D.M.R."/>
            <person name="Bonatelli M.L."/>
            <person name="Correr F.H."/>
            <person name="Franceschini L.M."/>
            <person name="Leite T.F."/>
            <person name="Margarido G.R.A."/>
            <person name="Almeida C.A."/>
            <person name="Ferrarezi J.A."/>
            <person name="Labate C.A."/>
        </authorList>
    </citation>
    <scope>NUCLEOTIDE SEQUENCE</scope>
    <source>
        <strain evidence="8">MF-1</strain>
    </source>
</reference>
<comment type="similarity">
    <text evidence="5">Belongs to the U2 small nuclear ribonucleoprotein A family.</text>
</comment>
<keyword evidence="4" id="KW-0539">Nucleus</keyword>
<dbReference type="EMBL" id="AVOT02008788">
    <property type="protein sequence ID" value="MBW0486737.1"/>
    <property type="molecule type" value="Genomic_DNA"/>
</dbReference>
<dbReference type="InterPro" id="IPR044640">
    <property type="entry name" value="RU2A"/>
</dbReference>
<keyword evidence="3" id="KW-0677">Repeat</keyword>
<feature type="region of interest" description="Disordered" evidence="7">
    <location>
        <begin position="245"/>
        <end position="344"/>
    </location>
</feature>
<evidence type="ECO:0000256" key="7">
    <source>
        <dbReference type="SAM" id="MobiDB-lite"/>
    </source>
</evidence>